<dbReference type="PANTHER" id="PTHR21338">
    <property type="entry name" value="MITOCHONDRIAL RIBOSOMAL PROTEIN L41"/>
    <property type="match status" value="1"/>
</dbReference>
<dbReference type="AlphaFoldDB" id="A0A6F9DLW5"/>
<evidence type="ECO:0000256" key="4">
    <source>
        <dbReference type="ARBA" id="ARBA00022980"/>
    </source>
</evidence>
<sequence length="143" mass="16738">MRLTSFLQVLLRRRFPKSSFRRPMEGRNRGRQKPVTLWSLSLGELDEEETVNGQTVPVRSKVPIIMVPDLKDFKLKPYVTYRAEKVHEPPLEARDFFNMFYAPEIEAKEKNLTLENVPSDSDNEEKTRSSFFQKVMSNKSKAD</sequence>
<feature type="compositionally biased region" description="Polar residues" evidence="7">
    <location>
        <begin position="129"/>
        <end position="143"/>
    </location>
</feature>
<dbReference type="GO" id="GO:0006412">
    <property type="term" value="P:translation"/>
    <property type="evidence" value="ECO:0007669"/>
    <property type="project" value="TreeGrafter"/>
</dbReference>
<evidence type="ECO:0000256" key="5">
    <source>
        <dbReference type="ARBA" id="ARBA00023128"/>
    </source>
</evidence>
<comment type="subcellular location">
    <subcellularLocation>
        <location evidence="1">Mitochondrion</location>
    </subcellularLocation>
</comment>
<reference evidence="8" key="1">
    <citation type="submission" date="2020-04" db="EMBL/GenBank/DDBJ databases">
        <authorList>
            <person name="Neveu A P."/>
        </authorList>
    </citation>
    <scope>NUCLEOTIDE SEQUENCE</scope>
    <source>
        <tissue evidence="8">Whole embryo</tissue>
    </source>
</reference>
<evidence type="ECO:0000256" key="3">
    <source>
        <dbReference type="ARBA" id="ARBA00022946"/>
    </source>
</evidence>
<dbReference type="EMBL" id="LR788116">
    <property type="protein sequence ID" value="CAB3263978.1"/>
    <property type="molecule type" value="mRNA"/>
</dbReference>
<protein>
    <submittedName>
        <fullName evidence="8">39S ribosomal protein L41-B, mitochondrial-like</fullName>
    </submittedName>
</protein>
<dbReference type="GO" id="GO:0003735">
    <property type="term" value="F:structural constituent of ribosome"/>
    <property type="evidence" value="ECO:0007669"/>
    <property type="project" value="InterPro"/>
</dbReference>
<keyword evidence="6" id="KW-0687">Ribonucleoprotein</keyword>
<evidence type="ECO:0000256" key="2">
    <source>
        <dbReference type="ARBA" id="ARBA00010152"/>
    </source>
</evidence>
<organism evidence="8">
    <name type="scientific">Phallusia mammillata</name>
    <dbReference type="NCBI Taxonomy" id="59560"/>
    <lineage>
        <taxon>Eukaryota</taxon>
        <taxon>Metazoa</taxon>
        <taxon>Chordata</taxon>
        <taxon>Tunicata</taxon>
        <taxon>Ascidiacea</taxon>
        <taxon>Phlebobranchia</taxon>
        <taxon>Ascidiidae</taxon>
        <taxon>Phallusia</taxon>
    </lineage>
</organism>
<comment type="similarity">
    <text evidence="2">Belongs to the mitochondrion-specific ribosomal protein mL41 family.</text>
</comment>
<keyword evidence="4 8" id="KW-0689">Ribosomal protein</keyword>
<dbReference type="InterPro" id="IPR019189">
    <property type="entry name" value="Ribosomal_mL41"/>
</dbReference>
<evidence type="ECO:0000256" key="6">
    <source>
        <dbReference type="ARBA" id="ARBA00023274"/>
    </source>
</evidence>
<gene>
    <name evidence="8" type="primary">Mrpl41</name>
</gene>
<evidence type="ECO:0000256" key="7">
    <source>
        <dbReference type="SAM" id="MobiDB-lite"/>
    </source>
</evidence>
<keyword evidence="5" id="KW-0496">Mitochondrion</keyword>
<dbReference type="Pfam" id="PF09809">
    <property type="entry name" value="MRP-L27"/>
    <property type="match status" value="1"/>
</dbReference>
<dbReference type="GO" id="GO:0005762">
    <property type="term" value="C:mitochondrial large ribosomal subunit"/>
    <property type="evidence" value="ECO:0007669"/>
    <property type="project" value="InterPro"/>
</dbReference>
<dbReference type="PANTHER" id="PTHR21338:SF0">
    <property type="entry name" value="LARGE RIBOSOMAL SUBUNIT PROTEIN ML41"/>
    <property type="match status" value="1"/>
</dbReference>
<proteinExistence type="evidence at transcript level"/>
<name>A0A6F9DLW5_9ASCI</name>
<keyword evidence="3" id="KW-0809">Transit peptide</keyword>
<evidence type="ECO:0000313" key="8">
    <source>
        <dbReference type="EMBL" id="CAB3263978.1"/>
    </source>
</evidence>
<feature type="region of interest" description="Disordered" evidence="7">
    <location>
        <begin position="112"/>
        <end position="143"/>
    </location>
</feature>
<accession>A0A6F9DLW5</accession>
<evidence type="ECO:0000256" key="1">
    <source>
        <dbReference type="ARBA" id="ARBA00004173"/>
    </source>
</evidence>